<dbReference type="PROSITE" id="PS51707">
    <property type="entry name" value="CYTH"/>
    <property type="match status" value="1"/>
</dbReference>
<comment type="caution">
    <text evidence="2">The sequence shown here is derived from an EMBL/GenBank/DDBJ whole genome shotgun (WGS) entry which is preliminary data.</text>
</comment>
<reference evidence="3" key="1">
    <citation type="submission" date="2017-09" db="EMBL/GenBank/DDBJ databases">
        <title>Depth-based differentiation of microbial function through sediment-hosted aquifers and enrichment of novel symbionts in the deep terrestrial subsurface.</title>
        <authorList>
            <person name="Probst A.J."/>
            <person name="Ladd B."/>
            <person name="Jarett J.K."/>
            <person name="Geller-Mcgrath D.E."/>
            <person name="Sieber C.M.K."/>
            <person name="Emerson J.B."/>
            <person name="Anantharaman K."/>
            <person name="Thomas B.C."/>
            <person name="Malmstrom R."/>
            <person name="Stieglmeier M."/>
            <person name="Klingl A."/>
            <person name="Woyke T."/>
            <person name="Ryan C.M."/>
            <person name="Banfield J.F."/>
        </authorList>
    </citation>
    <scope>NUCLEOTIDE SEQUENCE [LARGE SCALE GENOMIC DNA]</scope>
</reference>
<proteinExistence type="predicted"/>
<dbReference type="CDD" id="cd07761">
    <property type="entry name" value="CYTH-like_CthTTM-like"/>
    <property type="match status" value="1"/>
</dbReference>
<dbReference type="EMBL" id="PFBG01000009">
    <property type="protein sequence ID" value="PIR86104.1"/>
    <property type="molecule type" value="Genomic_DNA"/>
</dbReference>
<dbReference type="InterPro" id="IPR012042">
    <property type="entry name" value="NeuTTM/CthTTM-like"/>
</dbReference>
<evidence type="ECO:0000313" key="3">
    <source>
        <dbReference type="Proteomes" id="UP000229612"/>
    </source>
</evidence>
<organism evidence="2 3">
    <name type="scientific">Candidatus Kaiserbacteria bacterium CG10_big_fil_rev_8_21_14_0_10_44_10</name>
    <dbReference type="NCBI Taxonomy" id="1974606"/>
    <lineage>
        <taxon>Bacteria</taxon>
        <taxon>Candidatus Kaiseribacteriota</taxon>
    </lineage>
</organism>
<name>A0A2H0UI59_9BACT</name>
<evidence type="ECO:0000259" key="1">
    <source>
        <dbReference type="PROSITE" id="PS51707"/>
    </source>
</evidence>
<dbReference type="SUPFAM" id="SSF55154">
    <property type="entry name" value="CYTH-like phosphatases"/>
    <property type="match status" value="1"/>
</dbReference>
<dbReference type="AlphaFoldDB" id="A0A2H0UI59"/>
<dbReference type="PANTHER" id="PTHR40114">
    <property type="entry name" value="SLR0698 PROTEIN"/>
    <property type="match status" value="1"/>
</dbReference>
<evidence type="ECO:0000313" key="2">
    <source>
        <dbReference type="EMBL" id="PIR86104.1"/>
    </source>
</evidence>
<dbReference type="Proteomes" id="UP000229612">
    <property type="component" value="Unassembled WGS sequence"/>
</dbReference>
<dbReference type="SMART" id="SM01118">
    <property type="entry name" value="CYTH"/>
    <property type="match status" value="1"/>
</dbReference>
<dbReference type="PANTHER" id="PTHR40114:SF1">
    <property type="entry name" value="SLR0698 PROTEIN"/>
    <property type="match status" value="1"/>
</dbReference>
<gene>
    <name evidence="2" type="ORF">COU14_00740</name>
</gene>
<protein>
    <recommendedName>
        <fullName evidence="1">CYTH domain-containing protein</fullName>
    </recommendedName>
</protein>
<accession>A0A2H0UI59</accession>
<sequence length="372" mass="42374">MSTETLPKSEKGEFLIPTEIERKFVINELPEGLEHYDCSFIKQGYLVIGADGSEARLRDQDGEHTLTVKSKGDLSRGEWEIPVVPIDFDSLWSATNGKRIEKVRYTIPYDEAVIELDIYDGPLLGLVTAEVEFPDEKSATNFVEPDWFSDEVTADRAFKNQSLATKGMPPNVESVGAAEMMLFRAEVLARNNLTIDRVLDELRGIETTSLQLRVRKAVDSVCSSALKVAESSGSLSVIKKTIDKIIGNPEKGVAPFHLRIARGAIAKHNLDEKYVDIVEELERRVFETVEPFYFFLEESAGDFLGRPLTEKEVFAMLHDRVNDCNMKEFRYRYFVTRNLGERYFESPSTSESRLEEYRALMNHKRANDRSDY</sequence>
<dbReference type="InterPro" id="IPR023577">
    <property type="entry name" value="CYTH_domain"/>
</dbReference>
<dbReference type="InterPro" id="IPR033469">
    <property type="entry name" value="CYTH-like_dom_sf"/>
</dbReference>
<feature type="domain" description="CYTH" evidence="1">
    <location>
        <begin position="17"/>
        <end position="164"/>
    </location>
</feature>
<dbReference type="Gene3D" id="2.40.320.10">
    <property type="entry name" value="Hypothetical Protein Pfu-838710-001"/>
    <property type="match status" value="1"/>
</dbReference>